<feature type="region of interest" description="Disordered" evidence="1">
    <location>
        <begin position="1"/>
        <end position="33"/>
    </location>
</feature>
<feature type="compositionally biased region" description="Basic and acidic residues" evidence="1">
    <location>
        <begin position="9"/>
        <end position="29"/>
    </location>
</feature>
<sequence>MTYATWGRSSERPRVNKSGVHEKKGEEVHVAPATPTIACENRGHRSVGVFFSEDPAMTVERGSPGWPSEEGSGGSNVTSATWKMNSEAVEGPPASWEWYEFGVSKQGRKGIGISLPMARKTGKSSLLRASIGCPSEFLPRQNGRSQSTPDVGGWSTASSVNFDAACSGRHMLVWVFFSADAATAPGILLCHIGSRGHARLDFGECCYSWMNSEASGNRLTCCTHPYSRKTTNSWATNALLVPAPEFKKISGHVLCILVP</sequence>
<accession>A0A9P6DMC4</accession>
<name>A0A9P6DMC4_9AGAM</name>
<dbReference type="AlphaFoldDB" id="A0A9P6DMC4"/>
<gene>
    <name evidence="2" type="ORF">BS47DRAFT_1449955</name>
</gene>
<reference evidence="2" key="1">
    <citation type="journal article" date="2020" name="Nat. Commun.">
        <title>Large-scale genome sequencing of mycorrhizal fungi provides insights into the early evolution of symbiotic traits.</title>
        <authorList>
            <person name="Miyauchi S."/>
            <person name="Kiss E."/>
            <person name="Kuo A."/>
            <person name="Drula E."/>
            <person name="Kohler A."/>
            <person name="Sanchez-Garcia M."/>
            <person name="Morin E."/>
            <person name="Andreopoulos B."/>
            <person name="Barry K.W."/>
            <person name="Bonito G."/>
            <person name="Buee M."/>
            <person name="Carver A."/>
            <person name="Chen C."/>
            <person name="Cichocki N."/>
            <person name="Clum A."/>
            <person name="Culley D."/>
            <person name="Crous P.W."/>
            <person name="Fauchery L."/>
            <person name="Girlanda M."/>
            <person name="Hayes R.D."/>
            <person name="Keri Z."/>
            <person name="LaButti K."/>
            <person name="Lipzen A."/>
            <person name="Lombard V."/>
            <person name="Magnuson J."/>
            <person name="Maillard F."/>
            <person name="Murat C."/>
            <person name="Nolan M."/>
            <person name="Ohm R.A."/>
            <person name="Pangilinan J."/>
            <person name="Pereira M.F."/>
            <person name="Perotto S."/>
            <person name="Peter M."/>
            <person name="Pfister S."/>
            <person name="Riley R."/>
            <person name="Sitrit Y."/>
            <person name="Stielow J.B."/>
            <person name="Szollosi G."/>
            <person name="Zifcakova L."/>
            <person name="Stursova M."/>
            <person name="Spatafora J.W."/>
            <person name="Tedersoo L."/>
            <person name="Vaario L.M."/>
            <person name="Yamada A."/>
            <person name="Yan M."/>
            <person name="Wang P."/>
            <person name="Xu J."/>
            <person name="Bruns T."/>
            <person name="Baldrian P."/>
            <person name="Vilgalys R."/>
            <person name="Dunand C."/>
            <person name="Henrissat B."/>
            <person name="Grigoriev I.V."/>
            <person name="Hibbett D."/>
            <person name="Nagy L.G."/>
            <person name="Martin F.M."/>
        </authorList>
    </citation>
    <scope>NUCLEOTIDE SEQUENCE</scope>
    <source>
        <strain evidence="2">UP504</strain>
    </source>
</reference>
<feature type="region of interest" description="Disordered" evidence="1">
    <location>
        <begin position="59"/>
        <end position="78"/>
    </location>
</feature>
<evidence type="ECO:0000313" key="3">
    <source>
        <dbReference type="Proteomes" id="UP000886523"/>
    </source>
</evidence>
<proteinExistence type="predicted"/>
<comment type="caution">
    <text evidence="2">The sequence shown here is derived from an EMBL/GenBank/DDBJ whole genome shotgun (WGS) entry which is preliminary data.</text>
</comment>
<evidence type="ECO:0000256" key="1">
    <source>
        <dbReference type="SAM" id="MobiDB-lite"/>
    </source>
</evidence>
<dbReference type="EMBL" id="MU129362">
    <property type="protein sequence ID" value="KAF9503410.1"/>
    <property type="molecule type" value="Genomic_DNA"/>
</dbReference>
<protein>
    <submittedName>
        <fullName evidence="2">Uncharacterized protein</fullName>
    </submittedName>
</protein>
<evidence type="ECO:0000313" key="2">
    <source>
        <dbReference type="EMBL" id="KAF9503410.1"/>
    </source>
</evidence>
<organism evidence="2 3">
    <name type="scientific">Hydnum rufescens UP504</name>
    <dbReference type="NCBI Taxonomy" id="1448309"/>
    <lineage>
        <taxon>Eukaryota</taxon>
        <taxon>Fungi</taxon>
        <taxon>Dikarya</taxon>
        <taxon>Basidiomycota</taxon>
        <taxon>Agaricomycotina</taxon>
        <taxon>Agaricomycetes</taxon>
        <taxon>Cantharellales</taxon>
        <taxon>Hydnaceae</taxon>
        <taxon>Hydnum</taxon>
    </lineage>
</organism>
<dbReference type="Proteomes" id="UP000886523">
    <property type="component" value="Unassembled WGS sequence"/>
</dbReference>
<keyword evidence="3" id="KW-1185">Reference proteome</keyword>